<keyword evidence="2" id="KW-0255">Endonuclease</keyword>
<organism evidence="2 3">
    <name type="scientific">Roseofilum capinflatum BLCC-M114</name>
    <dbReference type="NCBI Taxonomy" id="3022440"/>
    <lineage>
        <taxon>Bacteria</taxon>
        <taxon>Bacillati</taxon>
        <taxon>Cyanobacteriota</taxon>
        <taxon>Cyanophyceae</taxon>
        <taxon>Desertifilales</taxon>
        <taxon>Desertifilaceae</taxon>
        <taxon>Roseofilum</taxon>
        <taxon>Roseofilum capinflatum</taxon>
    </lineage>
</organism>
<evidence type="ECO:0000313" key="3">
    <source>
        <dbReference type="Proteomes" id="UP001235849"/>
    </source>
</evidence>
<dbReference type="CDD" id="cd06260">
    <property type="entry name" value="DUF820-like"/>
    <property type="match status" value="1"/>
</dbReference>
<feature type="domain" description="Putative restriction endonuclease" evidence="1">
    <location>
        <begin position="17"/>
        <end position="187"/>
    </location>
</feature>
<keyword evidence="2" id="KW-0378">Hydrolase</keyword>
<dbReference type="Gene3D" id="3.90.1570.10">
    <property type="entry name" value="tt1808, chain A"/>
    <property type="match status" value="1"/>
</dbReference>
<dbReference type="RefSeq" id="WP_283768555.1">
    <property type="nucleotide sequence ID" value="NZ_JAQOSO010000101.1"/>
</dbReference>
<dbReference type="PANTHER" id="PTHR34107">
    <property type="entry name" value="SLL0198 PROTEIN-RELATED"/>
    <property type="match status" value="1"/>
</dbReference>
<dbReference type="Pfam" id="PF05685">
    <property type="entry name" value="Uma2"/>
    <property type="match status" value="1"/>
</dbReference>
<dbReference type="SUPFAM" id="SSF52980">
    <property type="entry name" value="Restriction endonuclease-like"/>
    <property type="match status" value="1"/>
</dbReference>
<evidence type="ECO:0000313" key="2">
    <source>
        <dbReference type="EMBL" id="MDJ1176267.1"/>
    </source>
</evidence>
<proteinExistence type="predicted"/>
<dbReference type="GO" id="GO:0004519">
    <property type="term" value="F:endonuclease activity"/>
    <property type="evidence" value="ECO:0007669"/>
    <property type="project" value="UniProtKB-KW"/>
</dbReference>
<dbReference type="InterPro" id="IPR008538">
    <property type="entry name" value="Uma2"/>
</dbReference>
<dbReference type="PANTHER" id="PTHR34107:SF7">
    <property type="entry name" value="SLR2092 PROTEIN"/>
    <property type="match status" value="1"/>
</dbReference>
<keyword evidence="3" id="KW-1185">Reference proteome</keyword>
<comment type="caution">
    <text evidence="2">The sequence shown here is derived from an EMBL/GenBank/DDBJ whole genome shotgun (WGS) entry which is preliminary data.</text>
</comment>
<dbReference type="InterPro" id="IPR011335">
    <property type="entry name" value="Restrct_endonuc-II-like"/>
</dbReference>
<dbReference type="Proteomes" id="UP001235849">
    <property type="component" value="Unassembled WGS sequence"/>
</dbReference>
<dbReference type="InterPro" id="IPR012296">
    <property type="entry name" value="Nuclease_put_TT1808"/>
</dbReference>
<protein>
    <submittedName>
        <fullName evidence="2">Uma2 family endonuclease</fullName>
    </submittedName>
</protein>
<gene>
    <name evidence="2" type="ORF">PMG25_19470</name>
</gene>
<name>A0ABT7BAT3_9CYAN</name>
<evidence type="ECO:0000259" key="1">
    <source>
        <dbReference type="Pfam" id="PF05685"/>
    </source>
</evidence>
<accession>A0ABT7BAT3</accession>
<sequence length="191" mass="21440">MTAFILHNPETASITDEQFYQLCAANRDLRLERTAKGDLIIMPPTGGGTGNRNLKIAQQLANWTDRDGTGIGFDSSTCFKLPQGANFSPDASWIPLEKWEALTPEQQEKFPPLCPDFIIELRSASDSLKPLQEKMQEYMDNGCQLGWLINPQNRQVEVYRQGQEKQILDNPASLSGEEVLPGFVLNLSLIW</sequence>
<dbReference type="EMBL" id="JAQOSO010000101">
    <property type="protein sequence ID" value="MDJ1176267.1"/>
    <property type="molecule type" value="Genomic_DNA"/>
</dbReference>
<reference evidence="2 3" key="1">
    <citation type="submission" date="2023-01" db="EMBL/GenBank/DDBJ databases">
        <title>Novel diversity within Roseofilum (Cyanobacteria; Desertifilaceae) from marine benthic mats with descriptions of four novel species.</title>
        <authorList>
            <person name="Wang Y."/>
            <person name="Berthold D.E."/>
            <person name="Hu J."/>
            <person name="Lefler F.W."/>
            <person name="Laughinghouse H.D. IV."/>
        </authorList>
    </citation>
    <scope>NUCLEOTIDE SEQUENCE [LARGE SCALE GENOMIC DNA]</scope>
    <source>
        <strain evidence="2 3">BLCC-M114</strain>
    </source>
</reference>
<keyword evidence="2" id="KW-0540">Nuclease</keyword>